<dbReference type="InterPro" id="IPR034660">
    <property type="entry name" value="DinB/YfiT-like"/>
</dbReference>
<dbReference type="InterPro" id="IPR017517">
    <property type="entry name" value="Maleyloyr_isom"/>
</dbReference>
<evidence type="ECO:0000313" key="3">
    <source>
        <dbReference type="EMBL" id="TPG35086.1"/>
    </source>
</evidence>
<dbReference type="EMBL" id="RCZG01000003">
    <property type="protein sequence ID" value="TPG35086.1"/>
    <property type="molecule type" value="Genomic_DNA"/>
</dbReference>
<dbReference type="SUPFAM" id="SSF109854">
    <property type="entry name" value="DinB/YfiT-like putative metalloenzymes"/>
    <property type="match status" value="1"/>
</dbReference>
<sequence length="257" mass="27700">MARAEAVIADLRAESDTLDELVRGLDDAGWQCATPAPGWTIAHQIAHLWWTDRVSLVAVTDELGFAEILKEAATNPTGFVDAGAEQLATTPPAEMLAGWRRTRSRLHDELLAVVDGRKLPWFGPPMSAPSMATARLMETWAHGLDVADALGVKRAATARLRSIAHIGVRTRDFAFTVHGLAVPTDLFHVELSAPDGSTWSWGPDDAHQRVTGSAEDFCMLVTQRRPRAELDVTAVGDDAAVWLTIAQAFAGPPGPGR</sequence>
<keyword evidence="4" id="KW-1185">Reference proteome</keyword>
<protein>
    <submittedName>
        <fullName evidence="3">TIGR03084 family protein</fullName>
    </submittedName>
</protein>
<dbReference type="RefSeq" id="WP_140689922.1">
    <property type="nucleotide sequence ID" value="NZ_RCZG01000003.1"/>
</dbReference>
<dbReference type="Pfam" id="PF08608">
    <property type="entry name" value="Wyosine_form"/>
    <property type="match status" value="1"/>
</dbReference>
<dbReference type="Proteomes" id="UP000320095">
    <property type="component" value="Unassembled WGS sequence"/>
</dbReference>
<dbReference type="InterPro" id="IPR024344">
    <property type="entry name" value="MDMPI_metal-binding"/>
</dbReference>
<evidence type="ECO:0000259" key="2">
    <source>
        <dbReference type="Pfam" id="PF11716"/>
    </source>
</evidence>
<reference evidence="3 4" key="1">
    <citation type="journal article" date="2019" name="Environ. Microbiol.">
        <title>Species interactions and distinct microbial communities in high Arctic permafrost affected cryosols are associated with the CH4 and CO2 gas fluxes.</title>
        <authorList>
            <person name="Altshuler I."/>
            <person name="Hamel J."/>
            <person name="Turney S."/>
            <person name="Magnuson E."/>
            <person name="Levesque R."/>
            <person name="Greer C."/>
            <person name="Whyte L.G."/>
        </authorList>
    </citation>
    <scope>NUCLEOTIDE SEQUENCE [LARGE SCALE GENOMIC DNA]</scope>
    <source>
        <strain evidence="3 4">S5.20</strain>
    </source>
</reference>
<dbReference type="NCBIfam" id="TIGR03083">
    <property type="entry name" value="maleylpyruvate isomerase family mycothiol-dependent enzyme"/>
    <property type="match status" value="1"/>
</dbReference>
<dbReference type="AlphaFoldDB" id="A0A502EF18"/>
<feature type="domain" description="Mycothiol-dependent maleylpyruvate isomerase metal-binding" evidence="2">
    <location>
        <begin position="11"/>
        <end position="147"/>
    </location>
</feature>
<dbReference type="GO" id="GO:0046872">
    <property type="term" value="F:metal ion binding"/>
    <property type="evidence" value="ECO:0007669"/>
    <property type="project" value="InterPro"/>
</dbReference>
<dbReference type="OrthoDB" id="113180at2"/>
<dbReference type="InterPro" id="IPR013917">
    <property type="entry name" value="tRNA_wybutosine-synth"/>
</dbReference>
<comment type="caution">
    <text evidence="3">The sequence shown here is derived from an EMBL/GenBank/DDBJ whole genome shotgun (WGS) entry which is preliminary data.</text>
</comment>
<dbReference type="NCBIfam" id="TIGR03084">
    <property type="entry name" value="TIGR03084 family metal-binding protein"/>
    <property type="match status" value="1"/>
</dbReference>
<feature type="domain" description="tRNA wybutosine-synthesis" evidence="1">
    <location>
        <begin position="185"/>
        <end position="228"/>
    </location>
</feature>
<proteinExistence type="predicted"/>
<dbReference type="Pfam" id="PF11716">
    <property type="entry name" value="MDMPI_N"/>
    <property type="match status" value="1"/>
</dbReference>
<organism evidence="3 4">
    <name type="scientific">Mycolicibacterium hodleri</name>
    <dbReference type="NCBI Taxonomy" id="49897"/>
    <lineage>
        <taxon>Bacteria</taxon>
        <taxon>Bacillati</taxon>
        <taxon>Actinomycetota</taxon>
        <taxon>Actinomycetes</taxon>
        <taxon>Mycobacteriales</taxon>
        <taxon>Mycobacteriaceae</taxon>
        <taxon>Mycolicibacterium</taxon>
    </lineage>
</organism>
<evidence type="ECO:0000259" key="1">
    <source>
        <dbReference type="Pfam" id="PF08608"/>
    </source>
</evidence>
<name>A0A502EF18_9MYCO</name>
<dbReference type="Gene3D" id="1.20.120.450">
    <property type="entry name" value="dinb family like domain"/>
    <property type="match status" value="1"/>
</dbReference>
<accession>A0A502EF18</accession>
<dbReference type="InterPro" id="IPR017518">
    <property type="entry name" value="CHP03084"/>
</dbReference>
<gene>
    <name evidence="3" type="ORF">EAH80_09900</name>
</gene>
<evidence type="ECO:0000313" key="4">
    <source>
        <dbReference type="Proteomes" id="UP000320095"/>
    </source>
</evidence>